<dbReference type="OrthoDB" id="10363257at2759"/>
<evidence type="ECO:0000256" key="1">
    <source>
        <dbReference type="SAM" id="MobiDB-lite"/>
    </source>
</evidence>
<feature type="compositionally biased region" description="Gly residues" evidence="1">
    <location>
        <begin position="71"/>
        <end position="82"/>
    </location>
</feature>
<name>D8LLZ0_ECTSI</name>
<gene>
    <name evidence="2" type="ORF">Esi_0038_0079</name>
</gene>
<dbReference type="EMBL" id="FN649742">
    <property type="protein sequence ID" value="CBN77204.1"/>
    <property type="molecule type" value="Genomic_DNA"/>
</dbReference>
<keyword evidence="3" id="KW-1185">Reference proteome</keyword>
<evidence type="ECO:0000313" key="3">
    <source>
        <dbReference type="Proteomes" id="UP000002630"/>
    </source>
</evidence>
<feature type="compositionally biased region" description="Basic residues" evidence="1">
    <location>
        <begin position="41"/>
        <end position="50"/>
    </location>
</feature>
<dbReference type="InParanoid" id="D8LLZ0"/>
<evidence type="ECO:0000313" key="2">
    <source>
        <dbReference type="EMBL" id="CBN77204.1"/>
    </source>
</evidence>
<accession>D8LLZ0</accession>
<proteinExistence type="predicted"/>
<dbReference type="AlphaFoldDB" id="D8LLZ0"/>
<feature type="region of interest" description="Disordered" evidence="1">
    <location>
        <begin position="1"/>
        <end position="141"/>
    </location>
</feature>
<dbReference type="Proteomes" id="UP000002630">
    <property type="component" value="Linkage Group LG17"/>
</dbReference>
<feature type="compositionally biased region" description="Basic and acidic residues" evidence="1">
    <location>
        <begin position="232"/>
        <end position="243"/>
    </location>
</feature>
<sequence length="260" mass="28078">MESSQDEAKGSSGSSSKAMRLLGLSKLPPDASRTEHLTLIRQHRSVRKERVKSSSPASLKRGGSYSRVMSSGGGGGGGGGGEASFSSRNPGEADGTSVPSSAEGGKLTIQQPQYPDREEGEEVATRHHHHQPSEWLDMRESSLKLTPTDVDEQFLRSVESLMNQFPAPPTRDHATAAVTDLTSPSTAALGRFKGDGRRGLQMPRPSSQRRGVSGAGGAEHMFHSGQNPMYQHHMESRRGGVVREIDSPMRIRYAKDEFSL</sequence>
<reference evidence="2 3" key="1">
    <citation type="journal article" date="2010" name="Nature">
        <title>The Ectocarpus genome and the independent evolution of multicellularity in brown algae.</title>
        <authorList>
            <person name="Cock J.M."/>
            <person name="Sterck L."/>
            <person name="Rouze P."/>
            <person name="Scornet D."/>
            <person name="Allen A.E."/>
            <person name="Amoutzias G."/>
            <person name="Anthouard V."/>
            <person name="Artiguenave F."/>
            <person name="Aury J.M."/>
            <person name="Badger J.H."/>
            <person name="Beszteri B."/>
            <person name="Billiau K."/>
            <person name="Bonnet E."/>
            <person name="Bothwell J.H."/>
            <person name="Bowler C."/>
            <person name="Boyen C."/>
            <person name="Brownlee C."/>
            <person name="Carrano C.J."/>
            <person name="Charrier B."/>
            <person name="Cho G.Y."/>
            <person name="Coelho S.M."/>
            <person name="Collen J."/>
            <person name="Corre E."/>
            <person name="Da Silva C."/>
            <person name="Delage L."/>
            <person name="Delaroque N."/>
            <person name="Dittami S.M."/>
            <person name="Doulbeau S."/>
            <person name="Elias M."/>
            <person name="Farnham G."/>
            <person name="Gachon C.M."/>
            <person name="Gschloessl B."/>
            <person name="Heesch S."/>
            <person name="Jabbari K."/>
            <person name="Jubin C."/>
            <person name="Kawai H."/>
            <person name="Kimura K."/>
            <person name="Kloareg B."/>
            <person name="Kupper F.C."/>
            <person name="Lang D."/>
            <person name="Le Bail A."/>
            <person name="Leblanc C."/>
            <person name="Lerouge P."/>
            <person name="Lohr M."/>
            <person name="Lopez P.J."/>
            <person name="Martens C."/>
            <person name="Maumus F."/>
            <person name="Michel G."/>
            <person name="Miranda-Saavedra D."/>
            <person name="Morales J."/>
            <person name="Moreau H."/>
            <person name="Motomura T."/>
            <person name="Nagasato C."/>
            <person name="Napoli C.A."/>
            <person name="Nelson D.R."/>
            <person name="Nyvall-Collen P."/>
            <person name="Peters A.F."/>
            <person name="Pommier C."/>
            <person name="Potin P."/>
            <person name="Poulain J."/>
            <person name="Quesneville H."/>
            <person name="Read B."/>
            <person name="Rensing S.A."/>
            <person name="Ritter A."/>
            <person name="Rousvoal S."/>
            <person name="Samanta M."/>
            <person name="Samson G."/>
            <person name="Schroeder D.C."/>
            <person name="Segurens B."/>
            <person name="Strittmatter M."/>
            <person name="Tonon T."/>
            <person name="Tregear J.W."/>
            <person name="Valentin K."/>
            <person name="von Dassow P."/>
            <person name="Yamagishi T."/>
            <person name="Van de Peer Y."/>
            <person name="Wincker P."/>
        </authorList>
    </citation>
    <scope>NUCLEOTIDE SEQUENCE [LARGE SCALE GENOMIC DNA]</scope>
    <source>
        <strain evidence="3">Ec32 / CCAP1310/4</strain>
    </source>
</reference>
<dbReference type="EMBL" id="FN648575">
    <property type="protein sequence ID" value="CBN77204.1"/>
    <property type="molecule type" value="Genomic_DNA"/>
</dbReference>
<feature type="region of interest" description="Disordered" evidence="1">
    <location>
        <begin position="164"/>
        <end position="243"/>
    </location>
</feature>
<organism evidence="2 3">
    <name type="scientific">Ectocarpus siliculosus</name>
    <name type="common">Brown alga</name>
    <name type="synonym">Conferva siliculosa</name>
    <dbReference type="NCBI Taxonomy" id="2880"/>
    <lineage>
        <taxon>Eukaryota</taxon>
        <taxon>Sar</taxon>
        <taxon>Stramenopiles</taxon>
        <taxon>Ochrophyta</taxon>
        <taxon>PX clade</taxon>
        <taxon>Phaeophyceae</taxon>
        <taxon>Ectocarpales</taxon>
        <taxon>Ectocarpaceae</taxon>
        <taxon>Ectocarpus</taxon>
    </lineage>
</organism>
<protein>
    <submittedName>
        <fullName evidence="2">Uncharacterized protein</fullName>
    </submittedName>
</protein>